<reference evidence="5 6" key="1">
    <citation type="submission" date="2016-10" db="EMBL/GenBank/DDBJ databases">
        <title>Alkaliphiles isolated from bioreactors.</title>
        <authorList>
            <person name="Salah Z."/>
            <person name="Rout S.P."/>
            <person name="Humphreys P.N."/>
        </authorList>
    </citation>
    <scope>NUCLEOTIDE SEQUENCE [LARGE SCALE GENOMIC DNA]</scope>
    <source>
        <strain evidence="5 6">ZS02</strain>
    </source>
</reference>
<keyword evidence="4" id="KW-0012">Acyltransferase</keyword>
<dbReference type="EMBL" id="MTHD01000002">
    <property type="protein sequence ID" value="OMG54579.1"/>
    <property type="molecule type" value="Genomic_DNA"/>
</dbReference>
<dbReference type="PANTHER" id="PTHR43300:SF11">
    <property type="entry name" value="ACETYLTRANSFERASE RV3034C-RELATED"/>
    <property type="match status" value="1"/>
</dbReference>
<evidence type="ECO:0000256" key="3">
    <source>
        <dbReference type="ARBA" id="ARBA00022737"/>
    </source>
</evidence>
<dbReference type="RefSeq" id="WP_076092750.1">
    <property type="nucleotide sequence ID" value="NZ_MTHD01000002.1"/>
</dbReference>
<proteinExistence type="inferred from homology"/>
<sequence>MLNTIAARLRRRVKRLLGVSMLDPRVSVGHGTYGVGEKTVLLFRDDDRVRIGKYCSVAYGVTIVSSGEHNYGGVANYPFAAVLNQDIDRDTFSKGPVRIGNDVWIGANATILSGVTIGDGAVVAAGAVVTESVPPYAIVGGVPARVIKYRFEAETIESLLRVAWWDWSPQTIRENMELFYLPVDAFLSKAIEMNKIND</sequence>
<accession>A0A1R1I7L9</accession>
<gene>
    <name evidence="5" type="ORF">BJN45_04955</name>
</gene>
<dbReference type="InterPro" id="IPR001451">
    <property type="entry name" value="Hexapep"/>
</dbReference>
<evidence type="ECO:0000313" key="5">
    <source>
        <dbReference type="EMBL" id="OMG54579.1"/>
    </source>
</evidence>
<evidence type="ECO:0000256" key="4">
    <source>
        <dbReference type="ARBA" id="ARBA00023315"/>
    </source>
</evidence>
<dbReference type="InterPro" id="IPR011004">
    <property type="entry name" value="Trimer_LpxA-like_sf"/>
</dbReference>
<keyword evidence="6" id="KW-1185">Reference proteome</keyword>
<dbReference type="STRING" id="418702.BJN45_04955"/>
<keyword evidence="2" id="KW-0808">Transferase</keyword>
<dbReference type="PROSITE" id="PS00101">
    <property type="entry name" value="HEXAPEP_TRANSFERASES"/>
    <property type="match status" value="1"/>
</dbReference>
<organism evidence="5 6">
    <name type="scientific">Azonexus hydrophilus</name>
    <dbReference type="NCBI Taxonomy" id="418702"/>
    <lineage>
        <taxon>Bacteria</taxon>
        <taxon>Pseudomonadati</taxon>
        <taxon>Pseudomonadota</taxon>
        <taxon>Betaproteobacteria</taxon>
        <taxon>Rhodocyclales</taxon>
        <taxon>Azonexaceae</taxon>
        <taxon>Azonexus</taxon>
    </lineage>
</organism>
<dbReference type="SUPFAM" id="SSF51161">
    <property type="entry name" value="Trimeric LpxA-like enzymes"/>
    <property type="match status" value="1"/>
</dbReference>
<evidence type="ECO:0008006" key="7">
    <source>
        <dbReference type="Google" id="ProtNLM"/>
    </source>
</evidence>
<keyword evidence="3" id="KW-0677">Repeat</keyword>
<evidence type="ECO:0000256" key="2">
    <source>
        <dbReference type="ARBA" id="ARBA00022679"/>
    </source>
</evidence>
<evidence type="ECO:0000313" key="6">
    <source>
        <dbReference type="Proteomes" id="UP000187526"/>
    </source>
</evidence>
<dbReference type="PANTHER" id="PTHR43300">
    <property type="entry name" value="ACETYLTRANSFERASE"/>
    <property type="match status" value="1"/>
</dbReference>
<evidence type="ECO:0000256" key="1">
    <source>
        <dbReference type="ARBA" id="ARBA00007274"/>
    </source>
</evidence>
<dbReference type="GO" id="GO:0016746">
    <property type="term" value="F:acyltransferase activity"/>
    <property type="evidence" value="ECO:0007669"/>
    <property type="project" value="UniProtKB-KW"/>
</dbReference>
<dbReference type="AlphaFoldDB" id="A0A1R1I7L9"/>
<name>A0A1R1I7L9_9RHOO</name>
<comment type="similarity">
    <text evidence="1">Belongs to the transferase hexapeptide repeat family.</text>
</comment>
<dbReference type="InterPro" id="IPR050179">
    <property type="entry name" value="Trans_hexapeptide_repeat"/>
</dbReference>
<dbReference type="Gene3D" id="2.160.10.10">
    <property type="entry name" value="Hexapeptide repeat proteins"/>
    <property type="match status" value="1"/>
</dbReference>
<dbReference type="CDD" id="cd03349">
    <property type="entry name" value="LbH_XAT"/>
    <property type="match status" value="1"/>
</dbReference>
<dbReference type="InterPro" id="IPR018357">
    <property type="entry name" value="Hexapep_transf_CS"/>
</dbReference>
<protein>
    <recommendedName>
        <fullName evidence="7">Chloramphenicol acetyltransferase</fullName>
    </recommendedName>
</protein>
<dbReference type="Proteomes" id="UP000187526">
    <property type="component" value="Unassembled WGS sequence"/>
</dbReference>
<dbReference type="Pfam" id="PF14602">
    <property type="entry name" value="Hexapep_2"/>
    <property type="match status" value="1"/>
</dbReference>
<comment type="caution">
    <text evidence="5">The sequence shown here is derived from an EMBL/GenBank/DDBJ whole genome shotgun (WGS) entry which is preliminary data.</text>
</comment>